<keyword evidence="8 15" id="KW-0418">Kinase</keyword>
<dbReference type="GO" id="GO:0005509">
    <property type="term" value="F:calcium ion binding"/>
    <property type="evidence" value="ECO:0007669"/>
    <property type="project" value="UniProtKB-ARBA"/>
</dbReference>
<dbReference type="PANTHER" id="PTHR43711">
    <property type="entry name" value="TWO-COMPONENT HISTIDINE KINASE"/>
    <property type="match status" value="1"/>
</dbReference>
<dbReference type="SUPFAM" id="SSF47384">
    <property type="entry name" value="Homodimeric domain of signal transducing histidine kinase"/>
    <property type="match status" value="1"/>
</dbReference>
<feature type="transmembrane region" description="Helical" evidence="12">
    <location>
        <begin position="188"/>
        <end position="211"/>
    </location>
</feature>
<dbReference type="EC" id="2.7.13.3" evidence="4"/>
<keyword evidence="10" id="KW-0902">Two-component regulatory system</keyword>
<comment type="caution">
    <text evidence="15">The sequence shown here is derived from an EMBL/GenBank/DDBJ whole genome shotgun (WGS) entry which is preliminary data.</text>
</comment>
<dbReference type="InterPro" id="IPR036097">
    <property type="entry name" value="HisK_dim/P_sf"/>
</dbReference>
<dbReference type="InterPro" id="IPR050736">
    <property type="entry name" value="Sensor_HK_Regulatory"/>
</dbReference>
<proteinExistence type="predicted"/>
<dbReference type="EMBL" id="JACCAB010000001">
    <property type="protein sequence ID" value="NYG06046.1"/>
    <property type="molecule type" value="Genomic_DNA"/>
</dbReference>
<dbReference type="Proteomes" id="UP000573599">
    <property type="component" value="Unassembled WGS sequence"/>
</dbReference>
<organism evidence="15 16">
    <name type="scientific">Pedococcus badiiscoriae</name>
    <dbReference type="NCBI Taxonomy" id="642776"/>
    <lineage>
        <taxon>Bacteria</taxon>
        <taxon>Bacillati</taxon>
        <taxon>Actinomycetota</taxon>
        <taxon>Actinomycetes</taxon>
        <taxon>Micrococcales</taxon>
        <taxon>Intrasporangiaceae</taxon>
        <taxon>Pedococcus</taxon>
    </lineage>
</organism>
<evidence type="ECO:0000256" key="12">
    <source>
        <dbReference type="SAM" id="Phobius"/>
    </source>
</evidence>
<dbReference type="PROSITE" id="PS50885">
    <property type="entry name" value="HAMP"/>
    <property type="match status" value="1"/>
</dbReference>
<dbReference type="InterPro" id="IPR036890">
    <property type="entry name" value="HATPase_C_sf"/>
</dbReference>
<evidence type="ECO:0000259" key="14">
    <source>
        <dbReference type="PROSITE" id="PS50885"/>
    </source>
</evidence>
<dbReference type="FunFam" id="1.10.287.130:FF:000001">
    <property type="entry name" value="Two-component sensor histidine kinase"/>
    <property type="match status" value="1"/>
</dbReference>
<evidence type="ECO:0000256" key="9">
    <source>
        <dbReference type="ARBA" id="ARBA00022989"/>
    </source>
</evidence>
<dbReference type="FunFam" id="3.30.565.10:FF:000006">
    <property type="entry name" value="Sensor histidine kinase WalK"/>
    <property type="match status" value="1"/>
</dbReference>
<evidence type="ECO:0000256" key="6">
    <source>
        <dbReference type="ARBA" id="ARBA00022679"/>
    </source>
</evidence>
<evidence type="ECO:0000256" key="5">
    <source>
        <dbReference type="ARBA" id="ARBA00022553"/>
    </source>
</evidence>
<dbReference type="SMART" id="SM00387">
    <property type="entry name" value="HATPase_c"/>
    <property type="match status" value="1"/>
</dbReference>
<evidence type="ECO:0000256" key="1">
    <source>
        <dbReference type="ARBA" id="ARBA00000085"/>
    </source>
</evidence>
<dbReference type="GO" id="GO:0005886">
    <property type="term" value="C:plasma membrane"/>
    <property type="evidence" value="ECO:0007669"/>
    <property type="project" value="UniProtKB-SubCell"/>
</dbReference>
<comment type="subcellular location">
    <subcellularLocation>
        <location evidence="3">Cell membrane</location>
    </subcellularLocation>
</comment>
<dbReference type="CDD" id="cd00075">
    <property type="entry name" value="HATPase"/>
    <property type="match status" value="1"/>
</dbReference>
<evidence type="ECO:0000256" key="8">
    <source>
        <dbReference type="ARBA" id="ARBA00022777"/>
    </source>
</evidence>
<sequence>MSKLASRSVAGQLKVLGLALVLLFPIVAVASLTTINSEGRNIQALTLAYGPAFDANNAVLIDMTEANAGWSQLMGGSAPLTRYRLKQGIVATDLANVERALRSPSMPADSRAHYLTLLNRQRTAVDAWFRAAKAAEDDLAGTLSRRNVLEAETMDKFRVFRDGNRDLFEAIRRERDAAREGSRDSVQLVVVILVVALVLAMAIVLAGWRLLQRSVSGPLERLRSVVERQRDGDRDALADTDSGALEVRTLAADFNGLTHANRILEEQQSVVLRAHQLALDVARVVPGAPNLDTALHNVCAMLGEGLSVDRVLLYTHDESGAIDQRTQWHRHDLPDLPVLPPSLAGEVKAVGDELRRQASVFVLSDFLHEEVQTQERAQRFYRATGATSLLMVPVGIGEQGLGVLSLMTVDSPRRWRRYEIQAVQQCAGYVAQSIVDLRLRELREVQFDQLTALDRQKTDFMATVSHELRTPLTSINGYLELLEDGDYGVVSTPQRGALDIIGRNANRLRGLIEDLLVLNKIEATGLESSTEDVAVDGLVQGVADLLRPVADAAGVTLVVEPIDPDLQIRVDRGQLERSLINLGSNAVKFTPSGGRATIGAAQADGRVVVTVADTGIGIPEKDLPQLFGRFFRASNATAAAIPGTGLGLAIVRAIVEGHGGELQISSVEGEGTVIRVVLPTGNDRTLSTV</sequence>
<reference evidence="15 16" key="1">
    <citation type="submission" date="2020-07" db="EMBL/GenBank/DDBJ databases">
        <title>Sequencing the genomes of 1000 actinobacteria strains.</title>
        <authorList>
            <person name="Klenk H.-P."/>
        </authorList>
    </citation>
    <scope>NUCLEOTIDE SEQUENCE [LARGE SCALE GENOMIC DNA]</scope>
    <source>
        <strain evidence="15 16">DSM 23987</strain>
    </source>
</reference>
<dbReference type="Gene3D" id="3.30.450.40">
    <property type="match status" value="1"/>
</dbReference>
<dbReference type="InterPro" id="IPR005467">
    <property type="entry name" value="His_kinase_dom"/>
</dbReference>
<gene>
    <name evidence="15" type="ORF">BJ986_000533</name>
</gene>
<evidence type="ECO:0000256" key="7">
    <source>
        <dbReference type="ARBA" id="ARBA00022692"/>
    </source>
</evidence>
<dbReference type="Gene3D" id="3.30.565.10">
    <property type="entry name" value="Histidine kinase-like ATPase, C-terminal domain"/>
    <property type="match status" value="1"/>
</dbReference>
<name>A0A852WKN1_9MICO</name>
<dbReference type="InterPro" id="IPR004358">
    <property type="entry name" value="Sig_transdc_His_kin-like_C"/>
</dbReference>
<comment type="cofactor">
    <cofactor evidence="2">
        <name>a divalent metal cation</name>
        <dbReference type="ChEBI" id="CHEBI:60240"/>
    </cofactor>
</comment>
<feature type="domain" description="Histidine kinase" evidence="13">
    <location>
        <begin position="463"/>
        <end position="682"/>
    </location>
</feature>
<feature type="domain" description="HAMP" evidence="14">
    <location>
        <begin position="213"/>
        <end position="266"/>
    </location>
</feature>
<dbReference type="Gene3D" id="6.10.340.10">
    <property type="match status" value="1"/>
</dbReference>
<protein>
    <recommendedName>
        <fullName evidence="4">histidine kinase</fullName>
        <ecNumber evidence="4">2.7.13.3</ecNumber>
    </recommendedName>
</protein>
<evidence type="ECO:0000256" key="10">
    <source>
        <dbReference type="ARBA" id="ARBA00023012"/>
    </source>
</evidence>
<dbReference type="AlphaFoldDB" id="A0A852WKN1"/>
<evidence type="ECO:0000256" key="3">
    <source>
        <dbReference type="ARBA" id="ARBA00004236"/>
    </source>
</evidence>
<keyword evidence="11 12" id="KW-0472">Membrane</keyword>
<dbReference type="Gene3D" id="1.10.287.130">
    <property type="match status" value="1"/>
</dbReference>
<dbReference type="PRINTS" id="PR00344">
    <property type="entry name" value="BCTRLSENSOR"/>
</dbReference>
<evidence type="ECO:0000256" key="4">
    <source>
        <dbReference type="ARBA" id="ARBA00012438"/>
    </source>
</evidence>
<keyword evidence="6" id="KW-0808">Transferase</keyword>
<keyword evidence="7 12" id="KW-0812">Transmembrane</keyword>
<dbReference type="InterPro" id="IPR003594">
    <property type="entry name" value="HATPase_dom"/>
</dbReference>
<dbReference type="InterPro" id="IPR029016">
    <property type="entry name" value="GAF-like_dom_sf"/>
</dbReference>
<dbReference type="InterPro" id="IPR003661">
    <property type="entry name" value="HisK_dim/P_dom"/>
</dbReference>
<dbReference type="InterPro" id="IPR003018">
    <property type="entry name" value="GAF"/>
</dbReference>
<dbReference type="SMART" id="SM00065">
    <property type="entry name" value="GAF"/>
    <property type="match status" value="1"/>
</dbReference>
<dbReference type="Pfam" id="PF02518">
    <property type="entry name" value="HATPase_c"/>
    <property type="match status" value="1"/>
</dbReference>
<dbReference type="SUPFAM" id="SSF55781">
    <property type="entry name" value="GAF domain-like"/>
    <property type="match status" value="1"/>
</dbReference>
<dbReference type="CDD" id="cd00082">
    <property type="entry name" value="HisKA"/>
    <property type="match status" value="1"/>
</dbReference>
<accession>A0A852WKN1</accession>
<dbReference type="PROSITE" id="PS50109">
    <property type="entry name" value="HIS_KIN"/>
    <property type="match status" value="1"/>
</dbReference>
<dbReference type="SUPFAM" id="SSF55874">
    <property type="entry name" value="ATPase domain of HSP90 chaperone/DNA topoisomerase II/histidine kinase"/>
    <property type="match status" value="1"/>
</dbReference>
<evidence type="ECO:0000313" key="16">
    <source>
        <dbReference type="Proteomes" id="UP000573599"/>
    </source>
</evidence>
<dbReference type="InterPro" id="IPR003660">
    <property type="entry name" value="HAMP_dom"/>
</dbReference>
<dbReference type="RefSeq" id="WP_179420591.1">
    <property type="nucleotide sequence ID" value="NZ_JACCAB010000001.1"/>
</dbReference>
<dbReference type="GO" id="GO:0000155">
    <property type="term" value="F:phosphorelay sensor kinase activity"/>
    <property type="evidence" value="ECO:0007669"/>
    <property type="project" value="InterPro"/>
</dbReference>
<comment type="catalytic activity">
    <reaction evidence="1">
        <text>ATP + protein L-histidine = ADP + protein N-phospho-L-histidine.</text>
        <dbReference type="EC" id="2.7.13.3"/>
    </reaction>
</comment>
<evidence type="ECO:0000256" key="11">
    <source>
        <dbReference type="ARBA" id="ARBA00023136"/>
    </source>
</evidence>
<dbReference type="Pfam" id="PF00512">
    <property type="entry name" value="HisKA"/>
    <property type="match status" value="1"/>
</dbReference>
<evidence type="ECO:0000259" key="13">
    <source>
        <dbReference type="PROSITE" id="PS50109"/>
    </source>
</evidence>
<dbReference type="Pfam" id="PF01590">
    <property type="entry name" value="GAF"/>
    <property type="match status" value="1"/>
</dbReference>
<keyword evidence="5" id="KW-0597">Phosphoprotein</keyword>
<evidence type="ECO:0000313" key="15">
    <source>
        <dbReference type="EMBL" id="NYG06046.1"/>
    </source>
</evidence>
<evidence type="ECO:0000256" key="2">
    <source>
        <dbReference type="ARBA" id="ARBA00001968"/>
    </source>
</evidence>
<dbReference type="SMART" id="SM00388">
    <property type="entry name" value="HisKA"/>
    <property type="match status" value="1"/>
</dbReference>
<keyword evidence="9 12" id="KW-1133">Transmembrane helix</keyword>
<keyword evidence="16" id="KW-1185">Reference proteome</keyword>
<dbReference type="PANTHER" id="PTHR43711:SF31">
    <property type="entry name" value="HISTIDINE KINASE"/>
    <property type="match status" value="1"/>
</dbReference>